<dbReference type="PROSITE" id="PS00141">
    <property type="entry name" value="ASP_PROTEASE"/>
    <property type="match status" value="2"/>
</dbReference>
<comment type="caution">
    <text evidence="16">The sequence shown here is derived from an EMBL/GenBank/DDBJ whole genome shotgun (WGS) entry which is preliminary data.</text>
</comment>
<evidence type="ECO:0000256" key="12">
    <source>
        <dbReference type="PIRSR" id="PIRSR601461-1"/>
    </source>
</evidence>
<reference evidence="16 17" key="1">
    <citation type="journal article" date="2014" name="Am. J. Bot.">
        <title>Genome assembly and annotation for red clover (Trifolium pratense; Fabaceae).</title>
        <authorList>
            <person name="Istvanek J."/>
            <person name="Jaros M."/>
            <person name="Krenek A."/>
            <person name="Repkova J."/>
        </authorList>
    </citation>
    <scope>NUCLEOTIDE SEQUENCE [LARGE SCALE GENOMIC DNA]</scope>
    <source>
        <strain evidence="17">cv. Tatra</strain>
        <tissue evidence="16">Young leaves</tissue>
    </source>
</reference>
<dbReference type="InterPro" id="IPR001461">
    <property type="entry name" value="Aspartic_peptidase_A1"/>
</dbReference>
<keyword evidence="4" id="KW-0336">GPI-anchor</keyword>
<dbReference type="PRINTS" id="PR00792">
    <property type="entry name" value="PEPSIN"/>
</dbReference>
<sequence length="548" mass="60108">MHNYINRCACLRLGQLPVARLQPYLTIAPSASASAVASAPSTICFLNFDFKISRQYTTSFGFDIHHRFSDPVKGILGIDKVPDKGTREYYVAMADRDRVFRGRHLADDGGDVDQKLLTFSPDNSTYQIGLFGYLHFANVSVGTPASSYLVALDTGSDLFWLPCNCTKCVRGIQLSTGKKIEFNIYDNKGSSTSKNVPCNSSLCEHQKQCSSSTGTCPYQVEYLSEDTSTTGFLVEDELHLITDHVNQTKQANPRITFGCGQVQTGAFLNGAAPNGLFGLGMSDVSVPSILAKQGLTSNSFSMCFGDDGLGRITFGDNTTSSLDQGKTPFNIRPSHSTYNITVTQIIVGGTIADLEFNAIFDTGTSYTYLNNPAYKQITQSFDSKIKLPRHSFSNSDDLPFEYCYDLRSNQSVQVPNINLTMKGGDNYFVMDPIVMVSGRDVNNVLCLAVLKSNNVNIIGQNFMTGYRVVFDRENMTLGWKESNCYEDELSNLPVNRTHAPAVSPAIAVNPEPTSNQSNDPEKLPSSHSFKIKPAFAFIVALLLLLALL</sequence>
<keyword evidence="9" id="KW-0472">Membrane</keyword>
<dbReference type="Proteomes" id="UP000236291">
    <property type="component" value="Unassembled WGS sequence"/>
</dbReference>
<evidence type="ECO:0000256" key="7">
    <source>
        <dbReference type="ARBA" id="ARBA00022750"/>
    </source>
</evidence>
<evidence type="ECO:0000259" key="15">
    <source>
        <dbReference type="PROSITE" id="PS51767"/>
    </source>
</evidence>
<organism evidence="16 17">
    <name type="scientific">Trifolium pratense</name>
    <name type="common">Red clover</name>
    <dbReference type="NCBI Taxonomy" id="57577"/>
    <lineage>
        <taxon>Eukaryota</taxon>
        <taxon>Viridiplantae</taxon>
        <taxon>Streptophyta</taxon>
        <taxon>Embryophyta</taxon>
        <taxon>Tracheophyta</taxon>
        <taxon>Spermatophyta</taxon>
        <taxon>Magnoliopsida</taxon>
        <taxon>eudicotyledons</taxon>
        <taxon>Gunneridae</taxon>
        <taxon>Pentapetalae</taxon>
        <taxon>rosids</taxon>
        <taxon>fabids</taxon>
        <taxon>Fabales</taxon>
        <taxon>Fabaceae</taxon>
        <taxon>Papilionoideae</taxon>
        <taxon>50 kb inversion clade</taxon>
        <taxon>NPAAA clade</taxon>
        <taxon>Hologalegina</taxon>
        <taxon>IRL clade</taxon>
        <taxon>Trifolieae</taxon>
        <taxon>Trifolium</taxon>
    </lineage>
</organism>
<protein>
    <submittedName>
        <fullName evidence="16">Aspartic proteinase-like protein 1-like</fullName>
    </submittedName>
</protein>
<dbReference type="Pfam" id="PF14541">
    <property type="entry name" value="TAXi_C"/>
    <property type="match status" value="1"/>
</dbReference>
<dbReference type="InterPro" id="IPR032861">
    <property type="entry name" value="TAXi_N"/>
</dbReference>
<feature type="active site" evidence="12">
    <location>
        <position position="153"/>
    </location>
</feature>
<dbReference type="PROSITE" id="PS51767">
    <property type="entry name" value="PEPTIDASE_A1"/>
    <property type="match status" value="1"/>
</dbReference>
<keyword evidence="3" id="KW-1003">Cell membrane</keyword>
<evidence type="ECO:0000256" key="14">
    <source>
        <dbReference type="SAM" id="MobiDB-lite"/>
    </source>
</evidence>
<comment type="subcellular location">
    <subcellularLocation>
        <location evidence="1">Cell membrane</location>
        <topology evidence="1">Lipid-anchor</topology>
        <topology evidence="1">GPI-anchor</topology>
    </subcellularLocation>
</comment>
<dbReference type="SUPFAM" id="SSF50630">
    <property type="entry name" value="Acid proteases"/>
    <property type="match status" value="1"/>
</dbReference>
<dbReference type="CDD" id="cd05476">
    <property type="entry name" value="pepsin_A_like_plant"/>
    <property type="match status" value="1"/>
</dbReference>
<evidence type="ECO:0000256" key="11">
    <source>
        <dbReference type="ARBA" id="ARBA00023288"/>
    </source>
</evidence>
<comment type="similarity">
    <text evidence="2 13">Belongs to the peptidase A1 family.</text>
</comment>
<dbReference type="Pfam" id="PF14543">
    <property type="entry name" value="TAXi_N"/>
    <property type="match status" value="1"/>
</dbReference>
<dbReference type="GO" id="GO:0006508">
    <property type="term" value="P:proteolysis"/>
    <property type="evidence" value="ECO:0007669"/>
    <property type="project" value="UniProtKB-KW"/>
</dbReference>
<evidence type="ECO:0000313" key="17">
    <source>
        <dbReference type="Proteomes" id="UP000236291"/>
    </source>
</evidence>
<keyword evidence="11" id="KW-0449">Lipoprotein</keyword>
<dbReference type="InterPro" id="IPR021109">
    <property type="entry name" value="Peptidase_aspartic_dom_sf"/>
</dbReference>
<dbReference type="InterPro" id="IPR034161">
    <property type="entry name" value="Pepsin-like_plant"/>
</dbReference>
<evidence type="ECO:0000256" key="9">
    <source>
        <dbReference type="ARBA" id="ARBA00023136"/>
    </source>
</evidence>
<dbReference type="STRING" id="57577.A0A2K3NZ36"/>
<evidence type="ECO:0000256" key="2">
    <source>
        <dbReference type="ARBA" id="ARBA00007447"/>
    </source>
</evidence>
<accession>A0A2K3NZ36</accession>
<dbReference type="PANTHER" id="PTHR13683">
    <property type="entry name" value="ASPARTYL PROTEASES"/>
    <property type="match status" value="1"/>
</dbReference>
<keyword evidence="8 13" id="KW-0378">Hydrolase</keyword>
<dbReference type="AlphaFoldDB" id="A0A2K3NZ36"/>
<dbReference type="InterPro" id="IPR033121">
    <property type="entry name" value="PEPTIDASE_A1"/>
</dbReference>
<gene>
    <name evidence="16" type="ORF">L195_g004797</name>
</gene>
<evidence type="ECO:0000313" key="16">
    <source>
        <dbReference type="EMBL" id="PNY08279.1"/>
    </source>
</evidence>
<keyword evidence="10" id="KW-0325">Glycoprotein</keyword>
<reference evidence="16 17" key="2">
    <citation type="journal article" date="2017" name="Front. Plant Sci.">
        <title>Gene Classification and Mining of Molecular Markers Useful in Red Clover (Trifolium pratense) Breeding.</title>
        <authorList>
            <person name="Istvanek J."/>
            <person name="Dluhosova J."/>
            <person name="Dluhos P."/>
            <person name="Patkova L."/>
            <person name="Nedelnik J."/>
            <person name="Repkova J."/>
        </authorList>
    </citation>
    <scope>NUCLEOTIDE SEQUENCE [LARGE SCALE GENOMIC DNA]</scope>
    <source>
        <strain evidence="17">cv. Tatra</strain>
        <tissue evidence="16">Young leaves</tissue>
    </source>
</reference>
<evidence type="ECO:0000256" key="3">
    <source>
        <dbReference type="ARBA" id="ARBA00022475"/>
    </source>
</evidence>
<evidence type="ECO:0000256" key="4">
    <source>
        <dbReference type="ARBA" id="ARBA00022622"/>
    </source>
</evidence>
<dbReference type="GO" id="GO:0004190">
    <property type="term" value="F:aspartic-type endopeptidase activity"/>
    <property type="evidence" value="ECO:0007669"/>
    <property type="project" value="UniProtKB-KW"/>
</dbReference>
<dbReference type="InterPro" id="IPR001969">
    <property type="entry name" value="Aspartic_peptidase_AS"/>
</dbReference>
<dbReference type="Gene3D" id="2.40.70.10">
    <property type="entry name" value="Acid Proteases"/>
    <property type="match status" value="2"/>
</dbReference>
<keyword evidence="6" id="KW-0732">Signal</keyword>
<proteinExistence type="inferred from homology"/>
<evidence type="ECO:0000256" key="8">
    <source>
        <dbReference type="ARBA" id="ARBA00022801"/>
    </source>
</evidence>
<dbReference type="GO" id="GO:0005886">
    <property type="term" value="C:plasma membrane"/>
    <property type="evidence" value="ECO:0007669"/>
    <property type="project" value="UniProtKB-SubCell"/>
</dbReference>
<dbReference type="FunFam" id="2.40.70.10:FF:000014">
    <property type="entry name" value="Aspartyl protease family protein 1"/>
    <property type="match status" value="1"/>
</dbReference>
<dbReference type="EMBL" id="ASHM01002408">
    <property type="protein sequence ID" value="PNY08279.1"/>
    <property type="molecule type" value="Genomic_DNA"/>
</dbReference>
<evidence type="ECO:0000256" key="5">
    <source>
        <dbReference type="ARBA" id="ARBA00022670"/>
    </source>
</evidence>
<evidence type="ECO:0000256" key="1">
    <source>
        <dbReference type="ARBA" id="ARBA00004609"/>
    </source>
</evidence>
<keyword evidence="7 13" id="KW-0064">Aspartyl protease</keyword>
<name>A0A2K3NZ36_TRIPR</name>
<feature type="active site" evidence="12">
    <location>
        <position position="361"/>
    </location>
</feature>
<dbReference type="PANTHER" id="PTHR13683:SF783">
    <property type="entry name" value="EUKARYOTIC ASPARTYL PROTEASE FAMILY PROTEIN"/>
    <property type="match status" value="1"/>
</dbReference>
<evidence type="ECO:0000256" key="6">
    <source>
        <dbReference type="ARBA" id="ARBA00022729"/>
    </source>
</evidence>
<dbReference type="InterPro" id="IPR032799">
    <property type="entry name" value="TAXi_C"/>
</dbReference>
<feature type="region of interest" description="Disordered" evidence="14">
    <location>
        <begin position="506"/>
        <end position="525"/>
    </location>
</feature>
<evidence type="ECO:0000256" key="13">
    <source>
        <dbReference type="RuleBase" id="RU000454"/>
    </source>
</evidence>
<dbReference type="FunFam" id="2.40.70.10:FF:000012">
    <property type="entry name" value="Aspartyl protease family protein 1"/>
    <property type="match status" value="1"/>
</dbReference>
<dbReference type="GO" id="GO:0098552">
    <property type="term" value="C:side of membrane"/>
    <property type="evidence" value="ECO:0007669"/>
    <property type="project" value="UniProtKB-KW"/>
</dbReference>
<feature type="domain" description="Peptidase A1" evidence="15">
    <location>
        <begin position="135"/>
        <end position="480"/>
    </location>
</feature>
<evidence type="ECO:0000256" key="10">
    <source>
        <dbReference type="ARBA" id="ARBA00023180"/>
    </source>
</evidence>
<keyword evidence="5 13" id="KW-0645">Protease</keyword>